<organism evidence="1 2">
    <name type="scientific">Cherax quadricarinatus</name>
    <name type="common">Australian red claw crayfish</name>
    <dbReference type="NCBI Taxonomy" id="27406"/>
    <lineage>
        <taxon>Eukaryota</taxon>
        <taxon>Metazoa</taxon>
        <taxon>Ecdysozoa</taxon>
        <taxon>Arthropoda</taxon>
        <taxon>Crustacea</taxon>
        <taxon>Multicrustacea</taxon>
        <taxon>Malacostraca</taxon>
        <taxon>Eumalacostraca</taxon>
        <taxon>Eucarida</taxon>
        <taxon>Decapoda</taxon>
        <taxon>Pleocyemata</taxon>
        <taxon>Astacidea</taxon>
        <taxon>Parastacoidea</taxon>
        <taxon>Parastacidae</taxon>
        <taxon>Cherax</taxon>
    </lineage>
</organism>
<protein>
    <submittedName>
        <fullName evidence="1">Uncharacterized protein</fullName>
    </submittedName>
</protein>
<evidence type="ECO:0000313" key="1">
    <source>
        <dbReference type="EMBL" id="KAK8751026.1"/>
    </source>
</evidence>
<sequence length="119" mass="13819">MHCTHENKLNEYCSFIRAFHCVTKNHFLTFSKLTPNILDQLGSTTSYEYQTFVSHGKRSQQSKKYNIPECPSTQFQGRDILIAKISLMLPKMHPQKLTKGITLKNASHYVLYDTCRFSI</sequence>
<name>A0AAW0YHT6_CHEQU</name>
<proteinExistence type="predicted"/>
<reference evidence="1 2" key="1">
    <citation type="journal article" date="2024" name="BMC Genomics">
        <title>Genome assembly of redclaw crayfish (Cherax quadricarinatus) provides insights into its immune adaptation and hypoxia tolerance.</title>
        <authorList>
            <person name="Liu Z."/>
            <person name="Zheng J."/>
            <person name="Li H."/>
            <person name="Fang K."/>
            <person name="Wang S."/>
            <person name="He J."/>
            <person name="Zhou D."/>
            <person name="Weng S."/>
            <person name="Chi M."/>
            <person name="Gu Z."/>
            <person name="He J."/>
            <person name="Li F."/>
            <person name="Wang M."/>
        </authorList>
    </citation>
    <scope>NUCLEOTIDE SEQUENCE [LARGE SCALE GENOMIC DNA]</scope>
    <source>
        <strain evidence="1">ZL_2023a</strain>
    </source>
</reference>
<dbReference type="EMBL" id="JARKIK010000007">
    <property type="protein sequence ID" value="KAK8751025.1"/>
    <property type="molecule type" value="Genomic_DNA"/>
</dbReference>
<reference evidence="1" key="2">
    <citation type="submission" date="2024-01" db="EMBL/GenBank/DDBJ databases">
        <authorList>
            <person name="He J."/>
            <person name="Wang M."/>
            <person name="Zheng J."/>
            <person name="Liu Z."/>
        </authorList>
    </citation>
    <scope>NUCLEOTIDE SEQUENCE</scope>
    <source>
        <strain evidence="1">ZL_2023a</strain>
        <tissue evidence="1">Muscle</tissue>
    </source>
</reference>
<dbReference type="Proteomes" id="UP001445076">
    <property type="component" value="Unassembled WGS sequence"/>
</dbReference>
<dbReference type="EMBL" id="JARKIK010000007">
    <property type="protein sequence ID" value="KAK8751026.1"/>
    <property type="molecule type" value="Genomic_DNA"/>
</dbReference>
<gene>
    <name evidence="1" type="ORF">OTU49_017515</name>
</gene>
<evidence type="ECO:0000313" key="2">
    <source>
        <dbReference type="Proteomes" id="UP001445076"/>
    </source>
</evidence>
<comment type="caution">
    <text evidence="1">The sequence shown here is derived from an EMBL/GenBank/DDBJ whole genome shotgun (WGS) entry which is preliminary data.</text>
</comment>
<dbReference type="AlphaFoldDB" id="A0AAW0YHT6"/>
<accession>A0AAW0YHT6</accession>
<keyword evidence="2" id="KW-1185">Reference proteome</keyword>